<dbReference type="InterPro" id="IPR033138">
    <property type="entry name" value="Cu_oxidase_CS"/>
</dbReference>
<dbReference type="InterPro" id="IPR011706">
    <property type="entry name" value="Cu-oxidase_C"/>
</dbReference>
<dbReference type="InterPro" id="IPR011707">
    <property type="entry name" value="Cu-oxidase-like_N"/>
</dbReference>
<dbReference type="InterPro" id="IPR045087">
    <property type="entry name" value="Cu-oxidase_fam"/>
</dbReference>
<dbReference type="PROSITE" id="PS00080">
    <property type="entry name" value="MULTICOPPER_OXIDASE2"/>
    <property type="match status" value="1"/>
</dbReference>
<accession>A0ABY8JKM5</accession>
<evidence type="ECO:0000259" key="3">
    <source>
        <dbReference type="Pfam" id="PF07731"/>
    </source>
</evidence>
<dbReference type="Pfam" id="PF07731">
    <property type="entry name" value="Cu-oxidase_2"/>
    <property type="match status" value="1"/>
</dbReference>
<dbReference type="InterPro" id="IPR006311">
    <property type="entry name" value="TAT_signal"/>
</dbReference>
<dbReference type="CDD" id="cd13861">
    <property type="entry name" value="CuRO_1_CumA_like"/>
    <property type="match status" value="1"/>
</dbReference>
<dbReference type="Proteomes" id="UP001221546">
    <property type="component" value="Chromosome"/>
</dbReference>
<dbReference type="PANTHER" id="PTHR11709">
    <property type="entry name" value="MULTI-COPPER OXIDASE"/>
    <property type="match status" value="1"/>
</dbReference>
<dbReference type="Gene3D" id="2.60.40.420">
    <property type="entry name" value="Cupredoxins - blue copper proteins"/>
    <property type="match status" value="3"/>
</dbReference>
<dbReference type="SUPFAM" id="SSF49503">
    <property type="entry name" value="Cupredoxins"/>
    <property type="match status" value="3"/>
</dbReference>
<proteinExistence type="predicted"/>
<dbReference type="PROSITE" id="PS00079">
    <property type="entry name" value="MULTICOPPER_OXIDASE1"/>
    <property type="match status" value="1"/>
</dbReference>
<dbReference type="EMBL" id="CP121646">
    <property type="protein sequence ID" value="WFU66187.1"/>
    <property type="molecule type" value="Genomic_DNA"/>
</dbReference>
<organism evidence="5 6">
    <name type="scientific">Bradyrhizobium brasilense</name>
    <dbReference type="NCBI Taxonomy" id="1419277"/>
    <lineage>
        <taxon>Bacteria</taxon>
        <taxon>Pseudomonadati</taxon>
        <taxon>Pseudomonadota</taxon>
        <taxon>Alphaproteobacteria</taxon>
        <taxon>Hyphomicrobiales</taxon>
        <taxon>Nitrobacteraceae</taxon>
        <taxon>Bradyrhizobium</taxon>
    </lineage>
</organism>
<sequence>MLTRRQFVAAAAGATVARAFEGANEPPAYAQRLGLAVSMDGDKTIAVPLIAAERPTSLPCFAGRSLPLWTFADGAWPSVIRLDLGDRLEATLDNRLPDDQSTSIHWHGIRLPNDQDGVPYLVQPPVQPGESFRYVFTPPDAGTYFFHTHCNTVEQLGRGLEGILIIDGDTTEPYDADMILLLRDWMIDLDAGEFMPFYTLRGAGRAGTYGRVRSVNGAINPEIPLPSAGDCRLRLINSDPTRIMQIAIDGADAAVIAIDGIAVQPFALSVAYMGPATRIDLAVRAPGEGRMARLIDRASDTPVELAHFVASGSARRTSAFDPAPLRASCIPNPDLNNAVRLRFVFNAGEAAQLLAAALDDATGTTLGSLCLSQRIFWTINGRAWPERDHSRLPPPLAVLKRGHSYVFELENKSSFMHPIHIHGHTFSFIRSNKQRRPAHHTDTLLLLPQENAEVAFVADNPGVWMLHCHVIEHQESGMMGYFGVV</sequence>
<feature type="domain" description="Plastocyanin-like" evidence="3">
    <location>
        <begin position="393"/>
        <end position="482"/>
    </location>
</feature>
<gene>
    <name evidence="5" type="ORF">QA636_12005</name>
</gene>
<feature type="domain" description="Plastocyanin-like" evidence="4">
    <location>
        <begin position="69"/>
        <end position="168"/>
    </location>
</feature>
<protein>
    <submittedName>
        <fullName evidence="5">Multicopper oxidase family protein</fullName>
    </submittedName>
</protein>
<dbReference type="Pfam" id="PF07732">
    <property type="entry name" value="Cu-oxidase_3"/>
    <property type="match status" value="1"/>
</dbReference>
<dbReference type="InterPro" id="IPR002355">
    <property type="entry name" value="Cu_oxidase_Cu_BS"/>
</dbReference>
<keyword evidence="1" id="KW-0479">Metal-binding</keyword>
<evidence type="ECO:0000313" key="6">
    <source>
        <dbReference type="Proteomes" id="UP001221546"/>
    </source>
</evidence>
<evidence type="ECO:0000313" key="5">
    <source>
        <dbReference type="EMBL" id="WFU66187.1"/>
    </source>
</evidence>
<evidence type="ECO:0000256" key="2">
    <source>
        <dbReference type="ARBA" id="ARBA00023002"/>
    </source>
</evidence>
<keyword evidence="2" id="KW-0560">Oxidoreductase</keyword>
<keyword evidence="6" id="KW-1185">Reference proteome</keyword>
<dbReference type="RefSeq" id="WP_253589520.1">
    <property type="nucleotide sequence ID" value="NZ_CP121646.1"/>
</dbReference>
<dbReference type="PANTHER" id="PTHR11709:SF2">
    <property type="entry name" value="MULTICOPPER OXIDASE LPR1"/>
    <property type="match status" value="1"/>
</dbReference>
<evidence type="ECO:0000256" key="1">
    <source>
        <dbReference type="ARBA" id="ARBA00022723"/>
    </source>
</evidence>
<evidence type="ECO:0000259" key="4">
    <source>
        <dbReference type="Pfam" id="PF07732"/>
    </source>
</evidence>
<dbReference type="PROSITE" id="PS51318">
    <property type="entry name" value="TAT"/>
    <property type="match status" value="1"/>
</dbReference>
<dbReference type="CDD" id="cd13906">
    <property type="entry name" value="CuRO_3_CumA_like"/>
    <property type="match status" value="1"/>
</dbReference>
<name>A0ABY8JKM5_9BRAD</name>
<dbReference type="InterPro" id="IPR008972">
    <property type="entry name" value="Cupredoxin"/>
</dbReference>
<reference evidence="5 6" key="1">
    <citation type="submission" date="2023-04" db="EMBL/GenBank/DDBJ databases">
        <title>Australian commercial rhizobial inoculants.</title>
        <authorList>
            <person name="Kohlmeier M.G."/>
            <person name="O'Hara G.W."/>
            <person name="Colombi E."/>
            <person name="Ramsay J.P."/>
            <person name="Terpolilli J."/>
        </authorList>
    </citation>
    <scope>NUCLEOTIDE SEQUENCE [LARGE SCALE GENOMIC DNA]</scope>
    <source>
        <strain evidence="5 6">CB627</strain>
    </source>
</reference>